<evidence type="ECO:0000313" key="3">
    <source>
        <dbReference type="Proteomes" id="UP001208690"/>
    </source>
</evidence>
<evidence type="ECO:0000259" key="1">
    <source>
        <dbReference type="Pfam" id="PF01323"/>
    </source>
</evidence>
<sequence length="204" mass="22586">MRAFILDNPEIIVEALEILAEREARAETQARLAAYPELFADAARLGEGDVAAPRRIVEFFDYKCVPCKTIHPALVEFVAAHPEVRLEMRQLPILTPGSERAARFALASREIYGDETYRAVHDRLWDVRGPLNTAGFQRIAGTLDLDFAKIAPVMESEAVTSRITYNRDVAIALGVLGTPAFVTPDSVVFGSTDIEALSEVWLSR</sequence>
<protein>
    <submittedName>
        <fullName evidence="2">DsbA family protein</fullName>
    </submittedName>
</protein>
<dbReference type="EMBL" id="JALIEB010000014">
    <property type="protein sequence ID" value="MCV3273308.1"/>
    <property type="molecule type" value="Genomic_DNA"/>
</dbReference>
<keyword evidence="3" id="KW-1185">Reference proteome</keyword>
<accession>A0ABT3BJC5</accession>
<dbReference type="Gene3D" id="3.40.30.10">
    <property type="entry name" value="Glutaredoxin"/>
    <property type="match status" value="1"/>
</dbReference>
<organism evidence="2 3">
    <name type="scientific">Roseobacter sinensis</name>
    <dbReference type="NCBI Taxonomy" id="2931391"/>
    <lineage>
        <taxon>Bacteria</taxon>
        <taxon>Pseudomonadati</taxon>
        <taxon>Pseudomonadota</taxon>
        <taxon>Alphaproteobacteria</taxon>
        <taxon>Rhodobacterales</taxon>
        <taxon>Roseobacteraceae</taxon>
        <taxon>Roseobacter</taxon>
    </lineage>
</organism>
<dbReference type="InterPro" id="IPR036249">
    <property type="entry name" value="Thioredoxin-like_sf"/>
</dbReference>
<reference evidence="2 3" key="1">
    <citation type="submission" date="2022-04" db="EMBL/GenBank/DDBJ databases">
        <title>Roseobacter sp. WL0113 is a bacterium isolated from neritic sediment.</title>
        <authorList>
            <person name="Wang L."/>
            <person name="He W."/>
            <person name="Zhang D.-F."/>
        </authorList>
    </citation>
    <scope>NUCLEOTIDE SEQUENCE [LARGE SCALE GENOMIC DNA]</scope>
    <source>
        <strain evidence="2 3">WL0113</strain>
    </source>
</reference>
<comment type="caution">
    <text evidence="2">The sequence shown here is derived from an EMBL/GenBank/DDBJ whole genome shotgun (WGS) entry which is preliminary data.</text>
</comment>
<dbReference type="Pfam" id="PF01323">
    <property type="entry name" value="DSBA"/>
    <property type="match status" value="1"/>
</dbReference>
<name>A0ABT3BJC5_9RHOB</name>
<feature type="domain" description="DSBA-like thioredoxin" evidence="1">
    <location>
        <begin position="56"/>
        <end position="199"/>
    </location>
</feature>
<gene>
    <name evidence="2" type="ORF">MUB52_17890</name>
</gene>
<dbReference type="RefSeq" id="WP_263845533.1">
    <property type="nucleotide sequence ID" value="NZ_JALIEB010000014.1"/>
</dbReference>
<dbReference type="Proteomes" id="UP001208690">
    <property type="component" value="Unassembled WGS sequence"/>
</dbReference>
<proteinExistence type="predicted"/>
<dbReference type="InterPro" id="IPR001853">
    <property type="entry name" value="DSBA-like_thioredoxin_dom"/>
</dbReference>
<evidence type="ECO:0000313" key="2">
    <source>
        <dbReference type="EMBL" id="MCV3273308.1"/>
    </source>
</evidence>
<dbReference type="SUPFAM" id="SSF52833">
    <property type="entry name" value="Thioredoxin-like"/>
    <property type="match status" value="1"/>
</dbReference>